<evidence type="ECO:0000313" key="3">
    <source>
        <dbReference type="EMBL" id="WQQ26497.1"/>
    </source>
</evidence>
<sequence>MTETLIPALTDIAGDYTIDTSHSRLGFVARHAMVTKVRGSFEEWQGTAHIDTANPANSWVKLTINAPSVATGSADRDGHLKSADFFDVENFPELTFASTAVSRDGDEWTIAGDLTIKDVTHPVTIEFEEGGSAKDPFGNLRVGFEGETTVNRKDWGLTWNAALETGGILVSEKIKLEFDISAIRNA</sequence>
<dbReference type="InterPro" id="IPR036761">
    <property type="entry name" value="TTHA0802/YceI-like_sf"/>
</dbReference>
<protein>
    <submittedName>
        <fullName evidence="3">YceI family protein</fullName>
    </submittedName>
</protein>
<name>A0ABZ0ZQH8_9ACTN</name>
<dbReference type="Pfam" id="PF04264">
    <property type="entry name" value="YceI"/>
    <property type="match status" value="1"/>
</dbReference>
<evidence type="ECO:0000259" key="2">
    <source>
        <dbReference type="SMART" id="SM00867"/>
    </source>
</evidence>
<gene>
    <name evidence="3" type="ORF">SHK19_21390</name>
</gene>
<organism evidence="3 4">
    <name type="scientific">Nocardioides bizhenqiangii</name>
    <dbReference type="NCBI Taxonomy" id="3095076"/>
    <lineage>
        <taxon>Bacteria</taxon>
        <taxon>Bacillati</taxon>
        <taxon>Actinomycetota</taxon>
        <taxon>Actinomycetes</taxon>
        <taxon>Propionibacteriales</taxon>
        <taxon>Nocardioidaceae</taxon>
        <taxon>Nocardioides</taxon>
    </lineage>
</organism>
<comment type="similarity">
    <text evidence="1">Belongs to the UPF0312 family.</text>
</comment>
<dbReference type="PANTHER" id="PTHR34406:SF1">
    <property type="entry name" value="PROTEIN YCEI"/>
    <property type="match status" value="1"/>
</dbReference>
<dbReference type="SUPFAM" id="SSF101874">
    <property type="entry name" value="YceI-like"/>
    <property type="match status" value="1"/>
</dbReference>
<dbReference type="EMBL" id="CP141059">
    <property type="protein sequence ID" value="WQQ26497.1"/>
    <property type="molecule type" value="Genomic_DNA"/>
</dbReference>
<dbReference type="PANTHER" id="PTHR34406">
    <property type="entry name" value="PROTEIN YCEI"/>
    <property type="match status" value="1"/>
</dbReference>
<evidence type="ECO:0000313" key="4">
    <source>
        <dbReference type="Proteomes" id="UP001327225"/>
    </source>
</evidence>
<dbReference type="InterPro" id="IPR007372">
    <property type="entry name" value="Lipid/polyisoprenoid-bd_YceI"/>
</dbReference>
<reference evidence="4" key="1">
    <citation type="submission" date="2023-12" db="EMBL/GenBank/DDBJ databases">
        <title>Novel species in genus Nocardioides.</title>
        <authorList>
            <person name="Zhou H."/>
        </authorList>
    </citation>
    <scope>NUCLEOTIDE SEQUENCE [LARGE SCALE GENOMIC DNA]</scope>
    <source>
        <strain evidence="4">HM61</strain>
    </source>
</reference>
<dbReference type="Proteomes" id="UP001327225">
    <property type="component" value="Chromosome"/>
</dbReference>
<evidence type="ECO:0000256" key="1">
    <source>
        <dbReference type="ARBA" id="ARBA00008812"/>
    </source>
</evidence>
<dbReference type="SMART" id="SM00867">
    <property type="entry name" value="YceI"/>
    <property type="match status" value="1"/>
</dbReference>
<proteinExistence type="inferred from homology"/>
<accession>A0ABZ0ZQH8</accession>
<dbReference type="RefSeq" id="WP_322454370.1">
    <property type="nucleotide sequence ID" value="NZ_CP141059.1"/>
</dbReference>
<feature type="domain" description="Lipid/polyisoprenoid-binding YceI-like" evidence="2">
    <location>
        <begin position="15"/>
        <end position="183"/>
    </location>
</feature>
<keyword evidence="4" id="KW-1185">Reference proteome</keyword>
<dbReference type="Gene3D" id="2.40.128.110">
    <property type="entry name" value="Lipid/polyisoprenoid-binding, YceI-like"/>
    <property type="match status" value="1"/>
</dbReference>